<evidence type="ECO:0000256" key="5">
    <source>
        <dbReference type="ARBA" id="ARBA00022898"/>
    </source>
</evidence>
<evidence type="ECO:0000256" key="6">
    <source>
        <dbReference type="HAMAP-Rule" id="MF_01023"/>
    </source>
</evidence>
<comment type="pathway">
    <text evidence="6">Amino-acid biosynthesis; L-histidine biosynthesis; L-histidine from 5-phospho-alpha-D-ribose 1-diphosphate: step 7/9.</text>
</comment>
<protein>
    <recommendedName>
        <fullName evidence="6">Histidinol-phosphate aminotransferase</fullName>
        <ecNumber evidence="6">2.6.1.9</ecNumber>
    </recommendedName>
    <alternativeName>
        <fullName evidence="6">Imidazole acetol-phosphate transaminase</fullName>
    </alternativeName>
</protein>
<comment type="caution">
    <text evidence="9">The sequence shown here is derived from an EMBL/GenBank/DDBJ whole genome shotgun (WGS) entry which is preliminary data.</text>
</comment>
<evidence type="ECO:0000256" key="7">
    <source>
        <dbReference type="SAM" id="MobiDB-lite"/>
    </source>
</evidence>
<feature type="region of interest" description="Disordered" evidence="7">
    <location>
        <begin position="1"/>
        <end position="23"/>
    </location>
</feature>
<evidence type="ECO:0000256" key="4">
    <source>
        <dbReference type="ARBA" id="ARBA00022679"/>
    </source>
</evidence>
<dbReference type="PANTHER" id="PTHR43643:SF3">
    <property type="entry name" value="HISTIDINOL-PHOSPHATE AMINOTRANSFERASE"/>
    <property type="match status" value="1"/>
</dbReference>
<comment type="catalytic activity">
    <reaction evidence="6">
        <text>L-histidinol phosphate + 2-oxoglutarate = 3-(imidazol-4-yl)-2-oxopropyl phosphate + L-glutamate</text>
        <dbReference type="Rhea" id="RHEA:23744"/>
        <dbReference type="ChEBI" id="CHEBI:16810"/>
        <dbReference type="ChEBI" id="CHEBI:29985"/>
        <dbReference type="ChEBI" id="CHEBI:57766"/>
        <dbReference type="ChEBI" id="CHEBI:57980"/>
        <dbReference type="EC" id="2.6.1.9"/>
    </reaction>
</comment>
<keyword evidence="6" id="KW-0028">Amino-acid biosynthesis</keyword>
<accession>A0A9D1LRR6</accession>
<dbReference type="InterPro" id="IPR015421">
    <property type="entry name" value="PyrdxlP-dep_Trfase_major"/>
</dbReference>
<dbReference type="GO" id="GO:0000105">
    <property type="term" value="P:L-histidine biosynthetic process"/>
    <property type="evidence" value="ECO:0007669"/>
    <property type="project" value="UniProtKB-UniRule"/>
</dbReference>
<evidence type="ECO:0000256" key="1">
    <source>
        <dbReference type="ARBA" id="ARBA00001933"/>
    </source>
</evidence>
<gene>
    <name evidence="6" type="primary">hisC</name>
    <name evidence="9" type="ORF">IAC59_06160</name>
</gene>
<name>A0A9D1LRR6_9FIRM</name>
<sequence>MNYLSPKANTIVPYTPGEQPRDRNYIKLNTNENAYPPSPRIEAALQGMAAQLRLYPDPECTALRTAIARRHGLAPENVFVGNGSDEVLAFAFEALVGPEGVLSVDIGYTFYPVYAALFDLPYTTVPVRDDLSVPWRELIAGHTVALANPNAPTSLGLDRDALSQLAAGLRAQGKALILDEAYCDFGGESMADAVGEFDNLLIVRTLSKSHALAGLRVGYALGAPGLIDGLNRIKNSFNSYTVDALAQAAATAAVDDAGYFEHTRDMIVATRARFTAQLRDMGFDVPDSRANFVFPMHPRVPARTLFEGLRARGILVRYFDKPRISNRLRITIGTDAEMDAVVQALRELIGD</sequence>
<comment type="subunit">
    <text evidence="2 6">Homodimer.</text>
</comment>
<evidence type="ECO:0000259" key="8">
    <source>
        <dbReference type="Pfam" id="PF00155"/>
    </source>
</evidence>
<dbReference type="PANTHER" id="PTHR43643">
    <property type="entry name" value="HISTIDINOL-PHOSPHATE AMINOTRANSFERASE 2"/>
    <property type="match status" value="1"/>
</dbReference>
<dbReference type="Gene3D" id="3.90.1150.10">
    <property type="entry name" value="Aspartate Aminotransferase, domain 1"/>
    <property type="match status" value="1"/>
</dbReference>
<keyword evidence="3 6" id="KW-0032">Aminotransferase</keyword>
<reference evidence="9" key="1">
    <citation type="submission" date="2020-10" db="EMBL/GenBank/DDBJ databases">
        <authorList>
            <person name="Gilroy R."/>
        </authorList>
    </citation>
    <scope>NUCLEOTIDE SEQUENCE</scope>
    <source>
        <strain evidence="9">ChiSxjej2B14-8506</strain>
    </source>
</reference>
<dbReference type="InterPro" id="IPR015424">
    <property type="entry name" value="PyrdxlP-dep_Trfase"/>
</dbReference>
<dbReference type="InterPro" id="IPR005861">
    <property type="entry name" value="HisP_aminotrans"/>
</dbReference>
<evidence type="ECO:0000313" key="9">
    <source>
        <dbReference type="EMBL" id="HIU46824.1"/>
    </source>
</evidence>
<comment type="cofactor">
    <cofactor evidence="1 6">
        <name>pyridoxal 5'-phosphate</name>
        <dbReference type="ChEBI" id="CHEBI:597326"/>
    </cofactor>
</comment>
<dbReference type="GO" id="GO:0004400">
    <property type="term" value="F:histidinol-phosphate transaminase activity"/>
    <property type="evidence" value="ECO:0007669"/>
    <property type="project" value="UniProtKB-UniRule"/>
</dbReference>
<dbReference type="InterPro" id="IPR015422">
    <property type="entry name" value="PyrdxlP-dep_Trfase_small"/>
</dbReference>
<reference evidence="9" key="2">
    <citation type="journal article" date="2021" name="PeerJ">
        <title>Extensive microbial diversity within the chicken gut microbiome revealed by metagenomics and culture.</title>
        <authorList>
            <person name="Gilroy R."/>
            <person name="Ravi A."/>
            <person name="Getino M."/>
            <person name="Pursley I."/>
            <person name="Horton D.L."/>
            <person name="Alikhan N.F."/>
            <person name="Baker D."/>
            <person name="Gharbi K."/>
            <person name="Hall N."/>
            <person name="Watson M."/>
            <person name="Adriaenssens E.M."/>
            <person name="Foster-Nyarko E."/>
            <person name="Jarju S."/>
            <person name="Secka A."/>
            <person name="Antonio M."/>
            <person name="Oren A."/>
            <person name="Chaudhuri R.R."/>
            <person name="La Ragione R."/>
            <person name="Hildebrand F."/>
            <person name="Pallen M.J."/>
        </authorList>
    </citation>
    <scope>NUCLEOTIDE SEQUENCE</scope>
    <source>
        <strain evidence="9">ChiSxjej2B14-8506</strain>
    </source>
</reference>
<dbReference type="InterPro" id="IPR050106">
    <property type="entry name" value="HistidinolP_aminotransfase"/>
</dbReference>
<keyword evidence="5 6" id="KW-0663">Pyridoxal phosphate</keyword>
<dbReference type="HAMAP" id="MF_01023">
    <property type="entry name" value="HisC_aminotrans_2"/>
    <property type="match status" value="1"/>
</dbReference>
<dbReference type="InterPro" id="IPR004839">
    <property type="entry name" value="Aminotransferase_I/II_large"/>
</dbReference>
<keyword evidence="4 6" id="KW-0808">Transferase</keyword>
<feature type="modified residue" description="N6-(pyridoxal phosphate)lysine" evidence="6">
    <location>
        <position position="208"/>
    </location>
</feature>
<proteinExistence type="inferred from homology"/>
<dbReference type="SUPFAM" id="SSF53383">
    <property type="entry name" value="PLP-dependent transferases"/>
    <property type="match status" value="1"/>
</dbReference>
<dbReference type="AlphaFoldDB" id="A0A9D1LRR6"/>
<dbReference type="Pfam" id="PF00155">
    <property type="entry name" value="Aminotran_1_2"/>
    <property type="match status" value="1"/>
</dbReference>
<evidence type="ECO:0000256" key="2">
    <source>
        <dbReference type="ARBA" id="ARBA00011738"/>
    </source>
</evidence>
<feature type="domain" description="Aminotransferase class I/classII large" evidence="8">
    <location>
        <begin position="24"/>
        <end position="345"/>
    </location>
</feature>
<keyword evidence="6" id="KW-0368">Histidine biosynthesis</keyword>
<dbReference type="EMBL" id="DVNK01000038">
    <property type="protein sequence ID" value="HIU46824.1"/>
    <property type="molecule type" value="Genomic_DNA"/>
</dbReference>
<organism evidence="9 10">
    <name type="scientific">Candidatus Fimadaptatus faecigallinarum</name>
    <dbReference type="NCBI Taxonomy" id="2840814"/>
    <lineage>
        <taxon>Bacteria</taxon>
        <taxon>Bacillati</taxon>
        <taxon>Bacillota</taxon>
        <taxon>Clostridia</taxon>
        <taxon>Eubacteriales</taxon>
        <taxon>Candidatus Fimadaptatus</taxon>
    </lineage>
</organism>
<evidence type="ECO:0000256" key="3">
    <source>
        <dbReference type="ARBA" id="ARBA00022576"/>
    </source>
</evidence>
<evidence type="ECO:0000313" key="10">
    <source>
        <dbReference type="Proteomes" id="UP000824123"/>
    </source>
</evidence>
<dbReference type="Gene3D" id="3.40.640.10">
    <property type="entry name" value="Type I PLP-dependent aspartate aminotransferase-like (Major domain)"/>
    <property type="match status" value="1"/>
</dbReference>
<comment type="similarity">
    <text evidence="6">Belongs to the class-II pyridoxal-phosphate-dependent aminotransferase family. Histidinol-phosphate aminotransferase subfamily.</text>
</comment>
<dbReference type="GO" id="GO:0030170">
    <property type="term" value="F:pyridoxal phosphate binding"/>
    <property type="evidence" value="ECO:0007669"/>
    <property type="project" value="InterPro"/>
</dbReference>
<dbReference type="EC" id="2.6.1.9" evidence="6"/>
<dbReference type="Proteomes" id="UP000824123">
    <property type="component" value="Unassembled WGS sequence"/>
</dbReference>
<dbReference type="CDD" id="cd00609">
    <property type="entry name" value="AAT_like"/>
    <property type="match status" value="1"/>
</dbReference>